<dbReference type="PATRIC" id="fig|1056807.3.peg.2076"/>
<name>A0A0C1EC36_9NEIS</name>
<keyword evidence="1" id="KW-0812">Transmembrane</keyword>
<evidence type="ECO:0000256" key="1">
    <source>
        <dbReference type="SAM" id="Phobius"/>
    </source>
</evidence>
<evidence type="ECO:0000313" key="2">
    <source>
        <dbReference type="EMBL" id="KIC06428.1"/>
    </source>
</evidence>
<accession>A0A0C1EC36</accession>
<protein>
    <submittedName>
        <fullName evidence="2">Uncharacterized protein</fullName>
    </submittedName>
</protein>
<sequence length="58" mass="6888">MSVLAGRGRLKRIWQQLFYVFLLVVWVMRVCVAIFFRRRFFRLLGFALSLALSHGERG</sequence>
<dbReference type="EMBL" id="JUFZ01000104">
    <property type="protein sequence ID" value="KIC06428.1"/>
    <property type="molecule type" value="Genomic_DNA"/>
</dbReference>
<keyword evidence="1" id="KW-1133">Transmembrane helix</keyword>
<dbReference type="AlphaFoldDB" id="A0A0C1EC36"/>
<gene>
    <name evidence="2" type="ORF">MCC93_21650</name>
</gene>
<evidence type="ECO:0000313" key="3">
    <source>
        <dbReference type="Proteomes" id="UP000031390"/>
    </source>
</evidence>
<dbReference type="Proteomes" id="UP000031390">
    <property type="component" value="Unassembled WGS sequence"/>
</dbReference>
<proteinExistence type="predicted"/>
<organism evidence="2 3">
    <name type="scientific">Morococcus cerebrosus</name>
    <dbReference type="NCBI Taxonomy" id="1056807"/>
    <lineage>
        <taxon>Bacteria</taxon>
        <taxon>Pseudomonadati</taxon>
        <taxon>Pseudomonadota</taxon>
        <taxon>Betaproteobacteria</taxon>
        <taxon>Neisseriales</taxon>
        <taxon>Neisseriaceae</taxon>
        <taxon>Morococcus</taxon>
    </lineage>
</organism>
<reference evidence="2 3" key="1">
    <citation type="submission" date="2014-12" db="EMBL/GenBank/DDBJ databases">
        <title>Genome sequence of Morococcus cerebrosus.</title>
        <authorList>
            <person name="Shin S.-K."/>
            <person name="Yi H."/>
        </authorList>
    </citation>
    <scope>NUCLEOTIDE SEQUENCE [LARGE SCALE GENOMIC DNA]</scope>
    <source>
        <strain evidence="2 3">CIP 81.93</strain>
    </source>
</reference>
<feature type="transmembrane region" description="Helical" evidence="1">
    <location>
        <begin position="17"/>
        <end position="36"/>
    </location>
</feature>
<keyword evidence="1" id="KW-0472">Membrane</keyword>
<comment type="caution">
    <text evidence="2">The sequence shown here is derived from an EMBL/GenBank/DDBJ whole genome shotgun (WGS) entry which is preliminary data.</text>
</comment>